<evidence type="ECO:0000313" key="3">
    <source>
        <dbReference type="Proteomes" id="UP000078576"/>
    </source>
</evidence>
<name>A0A194UZG5_CYTMA</name>
<accession>A0A194UZG5</accession>
<evidence type="ECO:0000256" key="1">
    <source>
        <dbReference type="SAM" id="MobiDB-lite"/>
    </source>
</evidence>
<reference evidence="3" key="1">
    <citation type="submission" date="2014-12" db="EMBL/GenBank/DDBJ databases">
        <title>Genome Sequence of Valsa Canker Pathogens Uncovers a Specific Adaption of Colonization on Woody Bark.</title>
        <authorList>
            <person name="Yin Z."/>
            <person name="Liu H."/>
            <person name="Gao X."/>
            <person name="Li Z."/>
            <person name="Song N."/>
            <person name="Ke X."/>
            <person name="Dai Q."/>
            <person name="Wu Y."/>
            <person name="Sun Y."/>
            <person name="Xu J.-R."/>
            <person name="Kang Z.K."/>
            <person name="Wang L."/>
            <person name="Huang L."/>
        </authorList>
    </citation>
    <scope>NUCLEOTIDE SEQUENCE [LARGE SCALE GENOMIC DNA]</scope>
    <source>
        <strain evidence="3">SXYL134</strain>
    </source>
</reference>
<dbReference type="Proteomes" id="UP000078576">
    <property type="component" value="Unassembled WGS sequence"/>
</dbReference>
<feature type="compositionally biased region" description="Basic and acidic residues" evidence="1">
    <location>
        <begin position="167"/>
        <end position="188"/>
    </location>
</feature>
<dbReference type="EMBL" id="KN714694">
    <property type="protein sequence ID" value="KUI57001.1"/>
    <property type="molecule type" value="Genomic_DNA"/>
</dbReference>
<protein>
    <submittedName>
        <fullName evidence="2">Uncharacterized protein</fullName>
    </submittedName>
</protein>
<feature type="region of interest" description="Disordered" evidence="1">
    <location>
        <begin position="1"/>
        <end position="96"/>
    </location>
</feature>
<feature type="compositionally biased region" description="Basic residues" evidence="1">
    <location>
        <begin position="63"/>
        <end position="72"/>
    </location>
</feature>
<proteinExistence type="predicted"/>
<sequence length="399" mass="41793">MEQNKQTPARRRRNGKPASARKNYASEGDVLTDMPFPADFPATPMKSNTASPAPGSQPPNSKSIKKTARKPRPNNVSTSPGPAKPGRRTPPHSATVKAISAAASAAAFASANFHASPAPASLPMPSFLRMGSESAVVKGPAKEPSPPASDCESPSPSQQVAAVAQVPRDESPLDLLFRADRAEKERARRATSANATAGIDGPFSPPSEEASDPNTTYSFEPIPLRLPTRPAQRGVSNNSGTPGSGVRPEAFTMPLHERIRAARAAEPRMQQQPPPREQVQRSQQPQHLGTPPRLDEQSEAVKRLLGIGGAIPSPQSKAAPLQGRTNASGFIPSLGVGSKSSPQVNGGSASMQGPGPGGADDWRFRGEHALRQALKLPFPVGGLDSNSNPQQTGPFPGHA</sequence>
<feature type="compositionally biased region" description="Polar residues" evidence="1">
    <location>
        <begin position="384"/>
        <end position="393"/>
    </location>
</feature>
<feature type="compositionally biased region" description="Basic and acidic residues" evidence="1">
    <location>
        <begin position="293"/>
        <end position="302"/>
    </location>
</feature>
<keyword evidence="3" id="KW-1185">Reference proteome</keyword>
<organism evidence="2 3">
    <name type="scientific">Cytospora mali</name>
    <name type="common">Apple Valsa canker fungus</name>
    <name type="synonym">Valsa mali</name>
    <dbReference type="NCBI Taxonomy" id="578113"/>
    <lineage>
        <taxon>Eukaryota</taxon>
        <taxon>Fungi</taxon>
        <taxon>Dikarya</taxon>
        <taxon>Ascomycota</taxon>
        <taxon>Pezizomycotina</taxon>
        <taxon>Sordariomycetes</taxon>
        <taxon>Sordariomycetidae</taxon>
        <taxon>Diaporthales</taxon>
        <taxon>Cytosporaceae</taxon>
        <taxon>Cytospora</taxon>
    </lineage>
</organism>
<dbReference type="OrthoDB" id="2142961at2759"/>
<feature type="compositionally biased region" description="Basic and acidic residues" evidence="1">
    <location>
        <begin position="255"/>
        <end position="266"/>
    </location>
</feature>
<feature type="compositionally biased region" description="Basic and acidic residues" evidence="1">
    <location>
        <begin position="360"/>
        <end position="370"/>
    </location>
</feature>
<dbReference type="AlphaFoldDB" id="A0A194UZG5"/>
<feature type="compositionally biased region" description="Polar residues" evidence="1">
    <location>
        <begin position="338"/>
        <end position="351"/>
    </location>
</feature>
<gene>
    <name evidence="2" type="ORF">VP1G_04284</name>
</gene>
<evidence type="ECO:0000313" key="2">
    <source>
        <dbReference type="EMBL" id="KUI57001.1"/>
    </source>
</evidence>
<feature type="region of interest" description="Disordered" evidence="1">
    <location>
        <begin position="134"/>
        <end position="399"/>
    </location>
</feature>